<organism evidence="3 4">
    <name type="scientific">Coniochaeta hoffmannii</name>
    <dbReference type="NCBI Taxonomy" id="91930"/>
    <lineage>
        <taxon>Eukaryota</taxon>
        <taxon>Fungi</taxon>
        <taxon>Dikarya</taxon>
        <taxon>Ascomycota</taxon>
        <taxon>Pezizomycotina</taxon>
        <taxon>Sordariomycetes</taxon>
        <taxon>Sordariomycetidae</taxon>
        <taxon>Coniochaetales</taxon>
        <taxon>Coniochaetaceae</taxon>
        <taxon>Coniochaeta</taxon>
    </lineage>
</organism>
<dbReference type="InterPro" id="IPR005198">
    <property type="entry name" value="Glyco_hydro_76"/>
</dbReference>
<dbReference type="GO" id="GO:0016787">
    <property type="term" value="F:hydrolase activity"/>
    <property type="evidence" value="ECO:0007669"/>
    <property type="project" value="UniProtKB-KW"/>
</dbReference>
<proteinExistence type="predicted"/>
<dbReference type="Gene3D" id="1.50.10.20">
    <property type="match status" value="1"/>
</dbReference>
<dbReference type="PANTHER" id="PTHR47791:SF2">
    <property type="entry name" value="ENDO MANNANASE, GH76 FAMILY (EUROFUNG)"/>
    <property type="match status" value="1"/>
</dbReference>
<feature type="signal peptide" evidence="2">
    <location>
        <begin position="1"/>
        <end position="17"/>
    </location>
</feature>
<name>A0AA38VKW9_9PEZI</name>
<dbReference type="SUPFAM" id="SSF48208">
    <property type="entry name" value="Six-hairpin glycosidases"/>
    <property type="match status" value="1"/>
</dbReference>
<dbReference type="AlphaFoldDB" id="A0AA38VKW9"/>
<evidence type="ECO:0000313" key="3">
    <source>
        <dbReference type="EMBL" id="KAJ9149714.1"/>
    </source>
</evidence>
<accession>A0AA38VKW9</accession>
<dbReference type="Pfam" id="PF03663">
    <property type="entry name" value="Glyco_hydro_76"/>
    <property type="match status" value="1"/>
</dbReference>
<dbReference type="PANTHER" id="PTHR47791">
    <property type="entry name" value="MEIOTICALLY UP-REGULATED GENE 191 PROTEIN"/>
    <property type="match status" value="1"/>
</dbReference>
<keyword evidence="3" id="KW-0378">Hydrolase</keyword>
<keyword evidence="4" id="KW-1185">Reference proteome</keyword>
<sequence length="595" mass="66021">MLLRYLTAAGLSTAVCATSGTSFIDFDTPRGGGATQPVFPDVRVLEDALEALRVMQVEYFQPWLGMWPTSIDWTGAMLGSHVSGALGSLSQGLELIRLEQDEEDYRVKENLVTLYFSQVIAYYFGQDAFAIRNEAYDDMLWVVLGWLDTKQFIDLHTALRYRPTPSGVTVDQEIPTFLRNQTWHGNIWIPAFAHRARIFWELAARGWDDKLCGGGMTWNPRLEPYKNAITNELFISASVAMYLHFPGDANTSPYGSVPMSDASGEDGGNPPPRWRAHDPRFLSAAIGAYAWLRNSGMKNSQGLYADGFHVSGYNNASDNNTKCDMRNEMVYTYNQGVVLSGLIGLFKVTGKSSYLSDGHRLIQDVIRATGYDLRHNRPVDDPSRLQPGRLPPWRGIGRAGVLEEACDVWGDCSQDSHTFKGIYFHHLTAFCAPLEFVTAPPPDLEVERLSEIRNDHARACRTYLGWIRHNSIAALLTRDTDGKFGMWWTVGLLNVTLDALDLGQEGISPAKVNAVDYRNYGVPDDPVWTVPGAGVTPPKDLFSGEAAQRPLGGRMKRTAGGADPNNRGRGRTVETQGGGLAVLRALWEISRQHPE</sequence>
<dbReference type="InterPro" id="IPR008928">
    <property type="entry name" value="6-hairpin_glycosidase_sf"/>
</dbReference>
<evidence type="ECO:0000256" key="2">
    <source>
        <dbReference type="SAM" id="SignalP"/>
    </source>
</evidence>
<dbReference type="InterPro" id="IPR053169">
    <property type="entry name" value="MUG_Protein"/>
</dbReference>
<keyword evidence="2" id="KW-0732">Signal</keyword>
<evidence type="ECO:0000313" key="4">
    <source>
        <dbReference type="Proteomes" id="UP001174691"/>
    </source>
</evidence>
<reference evidence="3" key="1">
    <citation type="submission" date="2022-07" db="EMBL/GenBank/DDBJ databases">
        <title>Fungi with potential for degradation of polypropylene.</title>
        <authorList>
            <person name="Gostincar C."/>
        </authorList>
    </citation>
    <scope>NUCLEOTIDE SEQUENCE</scope>
    <source>
        <strain evidence="3">EXF-13287</strain>
    </source>
</reference>
<feature type="region of interest" description="Disordered" evidence="1">
    <location>
        <begin position="539"/>
        <end position="574"/>
    </location>
</feature>
<gene>
    <name evidence="3" type="ORF">NKR19_g5515</name>
</gene>
<comment type="caution">
    <text evidence="3">The sequence shown here is derived from an EMBL/GenBank/DDBJ whole genome shotgun (WGS) entry which is preliminary data.</text>
</comment>
<dbReference type="GO" id="GO:0005975">
    <property type="term" value="P:carbohydrate metabolic process"/>
    <property type="evidence" value="ECO:0007669"/>
    <property type="project" value="InterPro"/>
</dbReference>
<dbReference type="Proteomes" id="UP001174691">
    <property type="component" value="Unassembled WGS sequence"/>
</dbReference>
<protein>
    <submittedName>
        <fullName evidence="3">Glycoside hydrolase, family 76</fullName>
    </submittedName>
</protein>
<dbReference type="EMBL" id="JANBVN010000076">
    <property type="protein sequence ID" value="KAJ9149714.1"/>
    <property type="molecule type" value="Genomic_DNA"/>
</dbReference>
<evidence type="ECO:0000256" key="1">
    <source>
        <dbReference type="SAM" id="MobiDB-lite"/>
    </source>
</evidence>
<feature type="chain" id="PRO_5041344608" evidence="2">
    <location>
        <begin position="18"/>
        <end position="595"/>
    </location>
</feature>